<keyword evidence="1" id="KW-0378">Hydrolase</keyword>
<dbReference type="RefSeq" id="WP_187313134.1">
    <property type="nucleotide sequence ID" value="NZ_CP011131.1"/>
</dbReference>
<accession>A0ABY3XG34</accession>
<dbReference type="EMBL" id="CP093547">
    <property type="protein sequence ID" value="UNP30600.1"/>
    <property type="molecule type" value="Genomic_DNA"/>
</dbReference>
<dbReference type="EC" id="3.1.21.-" evidence="1"/>
<keyword evidence="2" id="KW-1185">Reference proteome</keyword>
<dbReference type="Proteomes" id="UP000829194">
    <property type="component" value="Chromosome"/>
</dbReference>
<dbReference type="GO" id="GO:0004519">
    <property type="term" value="F:endonuclease activity"/>
    <property type="evidence" value="ECO:0007669"/>
    <property type="project" value="UniProtKB-KW"/>
</dbReference>
<dbReference type="Pfam" id="PF09572">
    <property type="entry name" value="RE_XamI"/>
    <property type="match status" value="1"/>
</dbReference>
<sequence>MAQDAHAAVSAFRWARLGEPLALWKATFRASRREVRAVFRELDLRAPQRIHSRQIAQLYRMQLGDALRYLAAPPISADDLKVLADSTLSGAALRKPSQARSVLRTIQQTLDPFRFQWVITARRPSPAEWKAAIVATASLLTYQRVATIRRNADKDDQERAVKAYLRDVLGLREEAPRKIDTMRDTPPPGSFCGESEVDGRKADIVVSLHDGRLLLIECKVSNSALNSVKRLNNDAAAKAAHWIKAFGVSQVVPAAMLSGVFKTRHLAHAQDQQSLALFWAHRLEDLGAFVNATK</sequence>
<evidence type="ECO:0000313" key="1">
    <source>
        <dbReference type="EMBL" id="UNP30600.1"/>
    </source>
</evidence>
<organism evidence="1 2">
    <name type="scientific">Lysobacter gummosus</name>
    <dbReference type="NCBI Taxonomy" id="262324"/>
    <lineage>
        <taxon>Bacteria</taxon>
        <taxon>Pseudomonadati</taxon>
        <taxon>Pseudomonadota</taxon>
        <taxon>Gammaproteobacteria</taxon>
        <taxon>Lysobacterales</taxon>
        <taxon>Lysobacteraceae</taxon>
        <taxon>Lysobacter</taxon>
    </lineage>
</organism>
<proteinExistence type="predicted"/>
<dbReference type="InterPro" id="IPR019072">
    <property type="entry name" value="Restrct_endonuc_II_XamI"/>
</dbReference>
<keyword evidence="1" id="KW-0255">Endonuclease</keyword>
<keyword evidence="1" id="KW-0540">Nuclease</keyword>
<protein>
    <submittedName>
        <fullName evidence="1">XamI family restriction endonuclease</fullName>
        <ecNumber evidence="1">3.1.21.-</ecNumber>
    </submittedName>
</protein>
<name>A0ABY3XG34_9GAMM</name>
<gene>
    <name evidence="1" type="ORF">MOV92_04865</name>
</gene>
<evidence type="ECO:0000313" key="2">
    <source>
        <dbReference type="Proteomes" id="UP000829194"/>
    </source>
</evidence>
<reference evidence="1 2" key="1">
    <citation type="submission" date="2022-03" db="EMBL/GenBank/DDBJ databases">
        <title>Complete genome sequence of Lysobacter capsici VKM B-2533 and Lysobacter gummosus 10.1.1, promising sources of lytic agents.</title>
        <authorList>
            <person name="Tarlachkov S.V."/>
            <person name="Kudryakova I.V."/>
            <person name="Afoshin A.S."/>
            <person name="Leontyevskaya E.A."/>
            <person name="Leontyevskaya N.V."/>
        </authorList>
    </citation>
    <scope>NUCLEOTIDE SEQUENCE [LARGE SCALE GENOMIC DNA]</scope>
    <source>
        <strain evidence="1 2">10.1.1</strain>
    </source>
</reference>
<dbReference type="GO" id="GO:0016787">
    <property type="term" value="F:hydrolase activity"/>
    <property type="evidence" value="ECO:0007669"/>
    <property type="project" value="UniProtKB-KW"/>
</dbReference>